<feature type="transmembrane region" description="Helical" evidence="1">
    <location>
        <begin position="120"/>
        <end position="144"/>
    </location>
</feature>
<name>A0AAW2XTD1_9LAMI</name>
<gene>
    <name evidence="2" type="ORF">Slati_0895300</name>
</gene>
<proteinExistence type="predicted"/>
<keyword evidence="1" id="KW-1133">Transmembrane helix</keyword>
<sequence>MNSQGCYLTEEPEVVNEFIEFFENLLGGQQRSQFLNLTYLRPWARHIISNEEGAELIRPVLRSDVKGAVFDIVEDKAPGPDGYSAAFYKAAWPIIGDEITHAVQVFFHTGKLLKQINATLLTLIPKVGLILWEIIVLYLAVMYFTRSL</sequence>
<dbReference type="AlphaFoldDB" id="A0AAW2XTD1"/>
<evidence type="ECO:0000313" key="2">
    <source>
        <dbReference type="EMBL" id="KAL0455561.1"/>
    </source>
</evidence>
<accession>A0AAW2XTD1</accession>
<organism evidence="2">
    <name type="scientific">Sesamum latifolium</name>
    <dbReference type="NCBI Taxonomy" id="2727402"/>
    <lineage>
        <taxon>Eukaryota</taxon>
        <taxon>Viridiplantae</taxon>
        <taxon>Streptophyta</taxon>
        <taxon>Embryophyta</taxon>
        <taxon>Tracheophyta</taxon>
        <taxon>Spermatophyta</taxon>
        <taxon>Magnoliopsida</taxon>
        <taxon>eudicotyledons</taxon>
        <taxon>Gunneridae</taxon>
        <taxon>Pentapetalae</taxon>
        <taxon>asterids</taxon>
        <taxon>lamiids</taxon>
        <taxon>Lamiales</taxon>
        <taxon>Pedaliaceae</taxon>
        <taxon>Sesamum</taxon>
    </lineage>
</organism>
<keyword evidence="1" id="KW-0472">Membrane</keyword>
<dbReference type="EMBL" id="JACGWN010000003">
    <property type="protein sequence ID" value="KAL0455561.1"/>
    <property type="molecule type" value="Genomic_DNA"/>
</dbReference>
<protein>
    <submittedName>
        <fullName evidence="2">Uncharacterized protein</fullName>
    </submittedName>
</protein>
<evidence type="ECO:0000256" key="1">
    <source>
        <dbReference type="SAM" id="Phobius"/>
    </source>
</evidence>
<comment type="caution">
    <text evidence="2">The sequence shown here is derived from an EMBL/GenBank/DDBJ whole genome shotgun (WGS) entry which is preliminary data.</text>
</comment>
<keyword evidence="1" id="KW-0812">Transmembrane</keyword>
<reference evidence="2" key="1">
    <citation type="submission" date="2020-06" db="EMBL/GenBank/DDBJ databases">
        <authorList>
            <person name="Li T."/>
            <person name="Hu X."/>
            <person name="Zhang T."/>
            <person name="Song X."/>
            <person name="Zhang H."/>
            <person name="Dai N."/>
            <person name="Sheng W."/>
            <person name="Hou X."/>
            <person name="Wei L."/>
        </authorList>
    </citation>
    <scope>NUCLEOTIDE SEQUENCE</scope>
    <source>
        <strain evidence="2">KEN1</strain>
        <tissue evidence="2">Leaf</tissue>
    </source>
</reference>
<reference evidence="2" key="2">
    <citation type="journal article" date="2024" name="Plant">
        <title>Genomic evolution and insights into agronomic trait innovations of Sesamum species.</title>
        <authorList>
            <person name="Miao H."/>
            <person name="Wang L."/>
            <person name="Qu L."/>
            <person name="Liu H."/>
            <person name="Sun Y."/>
            <person name="Le M."/>
            <person name="Wang Q."/>
            <person name="Wei S."/>
            <person name="Zheng Y."/>
            <person name="Lin W."/>
            <person name="Duan Y."/>
            <person name="Cao H."/>
            <person name="Xiong S."/>
            <person name="Wang X."/>
            <person name="Wei L."/>
            <person name="Li C."/>
            <person name="Ma Q."/>
            <person name="Ju M."/>
            <person name="Zhao R."/>
            <person name="Li G."/>
            <person name="Mu C."/>
            <person name="Tian Q."/>
            <person name="Mei H."/>
            <person name="Zhang T."/>
            <person name="Gao T."/>
            <person name="Zhang H."/>
        </authorList>
    </citation>
    <scope>NUCLEOTIDE SEQUENCE</scope>
    <source>
        <strain evidence="2">KEN1</strain>
    </source>
</reference>